<gene>
    <name evidence="1" type="ORF">ABVT43_02575</name>
</gene>
<dbReference type="SUPFAM" id="SSF53474">
    <property type="entry name" value="alpha/beta-Hydrolases"/>
    <property type="match status" value="1"/>
</dbReference>
<comment type="caution">
    <text evidence="1">The sequence shown here is derived from an EMBL/GenBank/DDBJ whole genome shotgun (WGS) entry which is preliminary data.</text>
</comment>
<dbReference type="InterPro" id="IPR022742">
    <property type="entry name" value="Hydrolase_4"/>
</dbReference>
<dbReference type="EMBL" id="JBEVCJ010000002">
    <property type="protein sequence ID" value="MET1254003.1"/>
    <property type="molecule type" value="Genomic_DNA"/>
</dbReference>
<dbReference type="Pfam" id="PF12146">
    <property type="entry name" value="Hydrolase_4"/>
    <property type="match status" value="1"/>
</dbReference>
<protein>
    <submittedName>
        <fullName evidence="1">Alpha/beta fold hydrolase</fullName>
    </submittedName>
</protein>
<organism evidence="1 2">
    <name type="scientific">Aliikangiella maris</name>
    <dbReference type="NCBI Taxonomy" id="3162458"/>
    <lineage>
        <taxon>Bacteria</taxon>
        <taxon>Pseudomonadati</taxon>
        <taxon>Pseudomonadota</taxon>
        <taxon>Gammaproteobacteria</taxon>
        <taxon>Oceanospirillales</taxon>
        <taxon>Pleioneaceae</taxon>
        <taxon>Aliikangiella</taxon>
    </lineage>
</organism>
<dbReference type="PANTHER" id="PTHR42103:SF2">
    <property type="entry name" value="AB HYDROLASE-1 DOMAIN-CONTAINING PROTEIN"/>
    <property type="match status" value="1"/>
</dbReference>
<reference evidence="1 2" key="1">
    <citation type="submission" date="2024-06" db="EMBL/GenBank/DDBJ databases">
        <authorList>
            <person name="Li F."/>
        </authorList>
    </citation>
    <scope>NUCLEOTIDE SEQUENCE [LARGE SCALE GENOMIC DNA]</scope>
    <source>
        <strain evidence="1 2">GXAS 311</strain>
    </source>
</reference>
<sequence>MRVLSQAVNFNGPAGNIQGVLDTAETNLRSDYISVNCHPHSLHGGSMTNKVIHTVSRSFAGFGIPSLRFNFRGVGQSEGEYDEGVGEQSDLQAAVNWMQTQYPDAQLLLSGFSFGSFVSALAAHQLAPAFLLSVAPPVMRFDFSTFQQPDCDWQVIMGTADELVDYASVETWVNSFATPPGLTPMNDASHFFHGRLVELREIVENLVKPHVI</sequence>
<dbReference type="PANTHER" id="PTHR42103">
    <property type="entry name" value="ALPHA/BETA-HYDROLASES SUPERFAMILY PROTEIN"/>
    <property type="match status" value="1"/>
</dbReference>
<keyword evidence="1" id="KW-0378">Hydrolase</keyword>
<dbReference type="Proteomes" id="UP001548189">
    <property type="component" value="Unassembled WGS sequence"/>
</dbReference>
<evidence type="ECO:0000313" key="1">
    <source>
        <dbReference type="EMBL" id="MET1254003.1"/>
    </source>
</evidence>
<dbReference type="InterPro" id="IPR029058">
    <property type="entry name" value="AB_hydrolase_fold"/>
</dbReference>
<dbReference type="GO" id="GO:0016787">
    <property type="term" value="F:hydrolase activity"/>
    <property type="evidence" value="ECO:0007669"/>
    <property type="project" value="UniProtKB-KW"/>
</dbReference>
<evidence type="ECO:0000313" key="2">
    <source>
        <dbReference type="Proteomes" id="UP001548189"/>
    </source>
</evidence>
<dbReference type="Gene3D" id="3.40.50.1820">
    <property type="entry name" value="alpha/beta hydrolase"/>
    <property type="match status" value="1"/>
</dbReference>
<proteinExistence type="predicted"/>
<keyword evidence="2" id="KW-1185">Reference proteome</keyword>
<name>A0ABV2BQJ0_9GAMM</name>
<accession>A0ABV2BQJ0</accession>